<sequence>MKFRRILTIISICAALTVPQSVFASDIVQGKPQNLEQVVYQVSGVGIYTFNAGAIDDGWHNTSGIFTISSRQSVKL</sequence>
<reference evidence="2 3" key="1">
    <citation type="submission" date="2017-03" db="EMBL/GenBank/DDBJ databases">
        <title>Paenibacillus larvae genome sequencing.</title>
        <authorList>
            <person name="Dingman D.W."/>
        </authorList>
    </citation>
    <scope>NUCLEOTIDE SEQUENCE [LARGE SCALE GENOMIC DNA]</scope>
    <source>
        <strain evidence="2 3">SAG 10367</strain>
    </source>
</reference>
<accession>A0A1V0UYH4</accession>
<dbReference type="Proteomes" id="UP000192727">
    <property type="component" value="Chromosome"/>
</dbReference>
<gene>
    <name evidence="2" type="ORF">B7C51_24110</name>
</gene>
<feature type="signal peptide" evidence="1">
    <location>
        <begin position="1"/>
        <end position="24"/>
    </location>
</feature>
<protein>
    <submittedName>
        <fullName evidence="2">Uncharacterized protein</fullName>
    </submittedName>
</protein>
<keyword evidence="1" id="KW-0732">Signal</keyword>
<organism evidence="2 3">
    <name type="scientific">Paenibacillus larvae subsp. pulvifaciens</name>
    <dbReference type="NCBI Taxonomy" id="1477"/>
    <lineage>
        <taxon>Bacteria</taxon>
        <taxon>Bacillati</taxon>
        <taxon>Bacillota</taxon>
        <taxon>Bacilli</taxon>
        <taxon>Bacillales</taxon>
        <taxon>Paenibacillaceae</taxon>
        <taxon>Paenibacillus</taxon>
    </lineage>
</organism>
<evidence type="ECO:0000313" key="3">
    <source>
        <dbReference type="Proteomes" id="UP000192727"/>
    </source>
</evidence>
<name>A0A1V0UYH4_9BACL</name>
<proteinExistence type="predicted"/>
<dbReference type="EMBL" id="CP020557">
    <property type="protein sequence ID" value="ARF70264.1"/>
    <property type="molecule type" value="Genomic_DNA"/>
</dbReference>
<evidence type="ECO:0000256" key="1">
    <source>
        <dbReference type="SAM" id="SignalP"/>
    </source>
</evidence>
<dbReference type="RefSeq" id="WP_083041451.1">
    <property type="nucleotide sequence ID" value="NZ_CP020557.1"/>
</dbReference>
<evidence type="ECO:0000313" key="2">
    <source>
        <dbReference type="EMBL" id="ARF70264.1"/>
    </source>
</evidence>
<feature type="chain" id="PRO_5012550193" evidence="1">
    <location>
        <begin position="25"/>
        <end position="76"/>
    </location>
</feature>
<dbReference type="AlphaFoldDB" id="A0A1V0UYH4"/>